<sequence>MKNFLLELQEKAEKISILTAFIESNPSGRELQRALAVKMALQGTPYAKITELLGMHKSCITIWKRKFELRGLDGIKLGYQGAKSYLTSSQREEVIAWLSSRDYWNIEELVTYLDENFGVVYQSKQSYYELLSSAGISWKKSQKVNPKSDPELVKKKREEIQDFIARNQAEIEAGHLIVLFVDECHLLWGDVCGYVWGKTDIRIEIPLSNEKERQSYYGALNYQTREFIIGEYSCGNGENTVEFMKYLRSQFPGKRIVLIWDGASYHKSAEVKDFLATVNHGYESSQWRFTCIVFAPNAPEQNPVEDVWLQAKNFLRKFWHLCKSFPVVKWLFRFATNHQKFNFPKVAQYVPCL</sequence>
<reference evidence="3" key="1">
    <citation type="submission" date="2020-09" db="EMBL/GenBank/DDBJ databases">
        <title>Iningainema tapete sp. nov. (Scytonemataceae, Cyanobacteria) from greenhouses in central Florida (USA) produces two types of nodularin with biosynthetic potential for microcystin-LR and anabaenopeptins.</title>
        <authorList>
            <person name="Berthold D.E."/>
            <person name="Lefler F.W."/>
            <person name="Huang I.-S."/>
            <person name="Abdulla H."/>
            <person name="Zimba P.V."/>
            <person name="Laughinghouse H.D. IV."/>
        </authorList>
    </citation>
    <scope>NUCLEOTIDE SEQUENCE</scope>
    <source>
        <strain evidence="3">BLCCT55</strain>
    </source>
</reference>
<organism evidence="3 4">
    <name type="scientific">Iningainema tapete BLCC-T55</name>
    <dbReference type="NCBI Taxonomy" id="2748662"/>
    <lineage>
        <taxon>Bacteria</taxon>
        <taxon>Bacillati</taxon>
        <taxon>Cyanobacteriota</taxon>
        <taxon>Cyanophyceae</taxon>
        <taxon>Nostocales</taxon>
        <taxon>Scytonemataceae</taxon>
        <taxon>Iningainema tapete</taxon>
    </lineage>
</organism>
<proteinExistence type="predicted"/>
<dbReference type="SUPFAM" id="SSF46689">
    <property type="entry name" value="Homeodomain-like"/>
    <property type="match status" value="1"/>
</dbReference>
<evidence type="ECO:0000313" key="3">
    <source>
        <dbReference type="EMBL" id="MBD2774995.1"/>
    </source>
</evidence>
<evidence type="ECO:0000259" key="1">
    <source>
        <dbReference type="Pfam" id="PF13358"/>
    </source>
</evidence>
<feature type="domain" description="Tc1-like transposase DDE" evidence="1">
    <location>
        <begin position="178"/>
        <end position="317"/>
    </location>
</feature>
<dbReference type="GO" id="GO:0003676">
    <property type="term" value="F:nucleic acid binding"/>
    <property type="evidence" value="ECO:0007669"/>
    <property type="project" value="InterPro"/>
</dbReference>
<dbReference type="InterPro" id="IPR036397">
    <property type="entry name" value="RNaseH_sf"/>
</dbReference>
<dbReference type="Gene3D" id="3.30.420.10">
    <property type="entry name" value="Ribonuclease H-like superfamily/Ribonuclease H"/>
    <property type="match status" value="1"/>
</dbReference>
<dbReference type="Proteomes" id="UP000629098">
    <property type="component" value="Unassembled WGS sequence"/>
</dbReference>
<accession>A0A8J6XEJ4</accession>
<comment type="caution">
    <text evidence="3">The sequence shown here is derived from an EMBL/GenBank/DDBJ whole genome shotgun (WGS) entry which is preliminary data.</text>
</comment>
<evidence type="ECO:0000259" key="2">
    <source>
        <dbReference type="Pfam" id="PF13592"/>
    </source>
</evidence>
<dbReference type="AlphaFoldDB" id="A0A8J6XEJ4"/>
<feature type="domain" description="Winged helix-turn helix" evidence="2">
    <location>
        <begin position="102"/>
        <end position="159"/>
    </location>
</feature>
<dbReference type="Pfam" id="PF13358">
    <property type="entry name" value="DDE_3"/>
    <property type="match status" value="1"/>
</dbReference>
<dbReference type="InterPro" id="IPR038717">
    <property type="entry name" value="Tc1-like_DDE_dom"/>
</dbReference>
<dbReference type="InterPro" id="IPR009057">
    <property type="entry name" value="Homeodomain-like_sf"/>
</dbReference>
<keyword evidence="4" id="KW-1185">Reference proteome</keyword>
<dbReference type="EMBL" id="JACXAE010000074">
    <property type="protein sequence ID" value="MBD2774995.1"/>
    <property type="molecule type" value="Genomic_DNA"/>
</dbReference>
<dbReference type="NCBIfam" id="NF033545">
    <property type="entry name" value="transpos_IS630"/>
    <property type="match status" value="1"/>
</dbReference>
<dbReference type="Pfam" id="PF13384">
    <property type="entry name" value="HTH_23"/>
    <property type="match status" value="1"/>
</dbReference>
<dbReference type="InterPro" id="IPR025959">
    <property type="entry name" value="Winged_HTH_dom"/>
</dbReference>
<name>A0A8J6XEJ4_9CYAN</name>
<dbReference type="InterPro" id="IPR047655">
    <property type="entry name" value="Transpos_IS630-like"/>
</dbReference>
<protein>
    <submittedName>
        <fullName evidence="3">IS630 family transposase</fullName>
    </submittedName>
</protein>
<gene>
    <name evidence="3" type="ORF">ICL16_23750</name>
</gene>
<dbReference type="Pfam" id="PF13592">
    <property type="entry name" value="HTH_33"/>
    <property type="match status" value="1"/>
</dbReference>
<evidence type="ECO:0000313" key="4">
    <source>
        <dbReference type="Proteomes" id="UP000629098"/>
    </source>
</evidence>